<dbReference type="InterPro" id="IPR017846">
    <property type="entry name" value="Nict_dMeBzImd_PRibTrfase_bact"/>
</dbReference>
<keyword evidence="7 10" id="KW-0808">Transferase</keyword>
<evidence type="ECO:0000256" key="4">
    <source>
        <dbReference type="ARBA" id="ARBA00015486"/>
    </source>
</evidence>
<dbReference type="SUPFAM" id="SSF52733">
    <property type="entry name" value="Nicotinate mononucleotide:5,6-dimethylbenzimidazole phosphoribosyltransferase (CobT)"/>
    <property type="match status" value="1"/>
</dbReference>
<evidence type="ECO:0000256" key="8">
    <source>
        <dbReference type="ARBA" id="ARBA00030686"/>
    </source>
</evidence>
<reference evidence="11 12" key="1">
    <citation type="submission" date="2019-02" db="EMBL/GenBank/DDBJ databases">
        <authorList>
            <person name="Goldberg S.R."/>
            <person name="Haltli B.A."/>
            <person name="Correa H."/>
            <person name="Russell K.G."/>
        </authorList>
    </citation>
    <scope>NUCLEOTIDE SEQUENCE [LARGE SCALE GENOMIC DNA]</scope>
    <source>
        <strain evidence="11 12">JCM 16186</strain>
    </source>
</reference>
<proteinExistence type="inferred from homology"/>
<organism evidence="11 12">
    <name type="scientific">Fulvivirga kasyanovii</name>
    <dbReference type="NCBI Taxonomy" id="396812"/>
    <lineage>
        <taxon>Bacteria</taxon>
        <taxon>Pseudomonadati</taxon>
        <taxon>Bacteroidota</taxon>
        <taxon>Cytophagia</taxon>
        <taxon>Cytophagales</taxon>
        <taxon>Fulvivirgaceae</taxon>
        <taxon>Fulvivirga</taxon>
    </lineage>
</organism>
<evidence type="ECO:0000313" key="12">
    <source>
        <dbReference type="Proteomes" id="UP000798808"/>
    </source>
</evidence>
<comment type="similarity">
    <text evidence="2 10">Belongs to the CobT family.</text>
</comment>
<comment type="catalytic activity">
    <reaction evidence="9 10">
        <text>5,6-dimethylbenzimidazole + nicotinate beta-D-ribonucleotide = alpha-ribazole 5'-phosphate + nicotinate + H(+)</text>
        <dbReference type="Rhea" id="RHEA:11196"/>
        <dbReference type="ChEBI" id="CHEBI:15378"/>
        <dbReference type="ChEBI" id="CHEBI:15890"/>
        <dbReference type="ChEBI" id="CHEBI:32544"/>
        <dbReference type="ChEBI" id="CHEBI:57502"/>
        <dbReference type="ChEBI" id="CHEBI:57918"/>
        <dbReference type="EC" id="2.4.2.21"/>
    </reaction>
</comment>
<evidence type="ECO:0000313" key="11">
    <source>
        <dbReference type="EMBL" id="MTI25084.1"/>
    </source>
</evidence>
<dbReference type="EC" id="2.4.2.21" evidence="3 10"/>
<dbReference type="Gene3D" id="3.40.50.10210">
    <property type="match status" value="1"/>
</dbReference>
<dbReference type="InterPro" id="IPR003200">
    <property type="entry name" value="Nict_dMeBzImd_PRibTrfase"/>
</dbReference>
<name>A0ABW9RP02_9BACT</name>
<comment type="function">
    <text evidence="10">Catalyzes the synthesis of alpha-ribazole-5'-phosphate from nicotinate mononucleotide (NAMN) and 5,6-dimethylbenzimidazole (DMB).</text>
</comment>
<evidence type="ECO:0000256" key="2">
    <source>
        <dbReference type="ARBA" id="ARBA00007110"/>
    </source>
</evidence>
<evidence type="ECO:0000256" key="6">
    <source>
        <dbReference type="ARBA" id="ARBA00022676"/>
    </source>
</evidence>
<protein>
    <recommendedName>
        <fullName evidence="4 10">Nicotinate-nucleotide--dimethylbenzimidazole phosphoribosyltransferase</fullName>
        <shortName evidence="10">NN:DBI PRT</shortName>
        <ecNumber evidence="3 10">2.4.2.21</ecNumber>
    </recommendedName>
    <alternativeName>
        <fullName evidence="8 10">N(1)-alpha-phosphoribosyltransferase</fullName>
    </alternativeName>
</protein>
<dbReference type="Proteomes" id="UP000798808">
    <property type="component" value="Unassembled WGS sequence"/>
</dbReference>
<evidence type="ECO:0000256" key="5">
    <source>
        <dbReference type="ARBA" id="ARBA00022573"/>
    </source>
</evidence>
<dbReference type="PANTHER" id="PTHR43463:SF1">
    <property type="entry name" value="NICOTINATE-NUCLEOTIDE--DIMETHYLBENZIMIDAZOLE PHOSPHORIBOSYLTRANSFERASE"/>
    <property type="match status" value="1"/>
</dbReference>
<sequence>MASIKPCNRDILSAIQHKIDHKTKPLGALGGLEEIALQVALIQQTDTPHLTKPSMVVFAADHGIAREGVSAFPQEVTVQMVQNFLHGGAAINVFCKQHDIELHIVDAGVNADLPKYPNLIQKPVGKGTASFLSGKAMSLEACGQALKSGEEVTLKISQSGSNIIGFGEMGIGNTSSASILTSMLCRLPLRDCVGKGTGLNESQWQKKVDVLQEALDFHQLSPESDSIDILTTFGGFEIAMMAGAMMKAAELGMVVLVDGFIATSAFLVAHALQPAILDYAIFCHVSEEPGHKKALDFLKAKPILHLNMRLGEGTGAAVAYPVIQSAVNFLNEMASFEEAGVSEKDEVKPV</sequence>
<accession>A0ABW9RP02</accession>
<gene>
    <name evidence="10 11" type="primary">cobT</name>
    <name evidence="11" type="ORF">E1163_09040</name>
</gene>
<keyword evidence="6 10" id="KW-0328">Glycosyltransferase</keyword>
<dbReference type="NCBIfam" id="TIGR03160">
    <property type="entry name" value="cobT_DBIPRT"/>
    <property type="match status" value="1"/>
</dbReference>
<comment type="pathway">
    <text evidence="1 10">Nucleoside biosynthesis; alpha-ribazole biosynthesis; alpha-ribazole from 5,6-dimethylbenzimidazole: step 1/2.</text>
</comment>
<dbReference type="PANTHER" id="PTHR43463">
    <property type="entry name" value="NICOTINATE-NUCLEOTIDE--DIMETHYLBENZIMIDAZOLE PHOSPHORIBOSYLTRANSFERASE"/>
    <property type="match status" value="1"/>
</dbReference>
<keyword evidence="12" id="KW-1185">Reference proteome</keyword>
<dbReference type="EMBL" id="SMLW01000483">
    <property type="protein sequence ID" value="MTI25084.1"/>
    <property type="molecule type" value="Genomic_DNA"/>
</dbReference>
<dbReference type="HAMAP" id="MF_00230">
    <property type="entry name" value="CobT"/>
    <property type="match status" value="1"/>
</dbReference>
<evidence type="ECO:0000256" key="10">
    <source>
        <dbReference type="HAMAP-Rule" id="MF_00230"/>
    </source>
</evidence>
<keyword evidence="5 10" id="KW-0169">Cobalamin biosynthesis</keyword>
<evidence type="ECO:0000256" key="3">
    <source>
        <dbReference type="ARBA" id="ARBA00011991"/>
    </source>
</evidence>
<dbReference type="Gene3D" id="1.10.1610.10">
    <property type="match status" value="1"/>
</dbReference>
<evidence type="ECO:0000256" key="1">
    <source>
        <dbReference type="ARBA" id="ARBA00005049"/>
    </source>
</evidence>
<dbReference type="CDD" id="cd02439">
    <property type="entry name" value="DMB-PRT_CobT"/>
    <property type="match status" value="1"/>
</dbReference>
<dbReference type="RefSeq" id="WP_155171118.1">
    <property type="nucleotide sequence ID" value="NZ_BAAAFL010000010.1"/>
</dbReference>
<dbReference type="InterPro" id="IPR036087">
    <property type="entry name" value="Nict_dMeBzImd_PRibTrfase_sf"/>
</dbReference>
<comment type="caution">
    <text evidence="11">The sequence shown here is derived from an EMBL/GenBank/DDBJ whole genome shotgun (WGS) entry which is preliminary data.</text>
</comment>
<dbReference type="InterPro" id="IPR023195">
    <property type="entry name" value="Nict_dMeBzImd_PRibTrfase_N"/>
</dbReference>
<evidence type="ECO:0000256" key="9">
    <source>
        <dbReference type="ARBA" id="ARBA00047340"/>
    </source>
</evidence>
<evidence type="ECO:0000256" key="7">
    <source>
        <dbReference type="ARBA" id="ARBA00022679"/>
    </source>
</evidence>
<dbReference type="NCBIfam" id="NF000996">
    <property type="entry name" value="PRK00105.1"/>
    <property type="match status" value="1"/>
</dbReference>
<feature type="active site" description="Proton acceptor" evidence="10">
    <location>
        <position position="312"/>
    </location>
</feature>
<dbReference type="GO" id="GO:0008939">
    <property type="term" value="F:nicotinate-nucleotide-dimethylbenzimidazole phosphoribosyltransferase activity"/>
    <property type="evidence" value="ECO:0007669"/>
    <property type="project" value="UniProtKB-EC"/>
</dbReference>
<dbReference type="Pfam" id="PF02277">
    <property type="entry name" value="DBI_PRT"/>
    <property type="match status" value="1"/>
</dbReference>